<organism evidence="1 2">
    <name type="scientific">Pseudonocardia benzenivorans</name>
    <dbReference type="NCBI Taxonomy" id="228005"/>
    <lineage>
        <taxon>Bacteria</taxon>
        <taxon>Bacillati</taxon>
        <taxon>Actinomycetota</taxon>
        <taxon>Actinomycetes</taxon>
        <taxon>Pseudonocardiales</taxon>
        <taxon>Pseudonocardiaceae</taxon>
        <taxon>Pseudonocardia</taxon>
    </lineage>
</organism>
<dbReference type="InterPro" id="IPR036249">
    <property type="entry name" value="Thioredoxin-like_sf"/>
</dbReference>
<dbReference type="Pfam" id="PF22234">
    <property type="entry name" value="Rv2466c-like"/>
    <property type="match status" value="1"/>
</dbReference>
<protein>
    <submittedName>
        <fullName evidence="1">DsbA family protein</fullName>
    </submittedName>
</protein>
<dbReference type="EMBL" id="JBHTMB010000263">
    <property type="protein sequence ID" value="MFD1237071.1"/>
    <property type="molecule type" value="Genomic_DNA"/>
</dbReference>
<dbReference type="RefSeq" id="WP_346091644.1">
    <property type="nucleotide sequence ID" value="NZ_BAABKS010000030.1"/>
</dbReference>
<comment type="caution">
    <text evidence="1">The sequence shown here is derived from an EMBL/GenBank/DDBJ whole genome shotgun (WGS) entry which is preliminary data.</text>
</comment>
<gene>
    <name evidence="1" type="ORF">ACFQ34_27615</name>
</gene>
<dbReference type="InterPro" id="IPR053977">
    <property type="entry name" value="Rv2466c-like"/>
</dbReference>
<sequence length="192" mass="20913">MTPVEFFFDPGCPYTWRTSRWIADVADAGAAAVTWRLMSLSVLNEGKEIPEEYRPVMAQNVRVLRVLAAVEDNDARARLFTALGTRRHEQGADYDDDTIAAAVAEAGLPDETVKAADDEAFDALVRASHDDAQAAVGQEAGSPILRVGGKAWFGPVVVPVPEREEGLRLFEAVRLLADVPSFSELKGSRNPF</sequence>
<evidence type="ECO:0000313" key="2">
    <source>
        <dbReference type="Proteomes" id="UP001597182"/>
    </source>
</evidence>
<name>A0ABW3VRU7_9PSEU</name>
<evidence type="ECO:0000313" key="1">
    <source>
        <dbReference type="EMBL" id="MFD1237071.1"/>
    </source>
</evidence>
<accession>A0ABW3VRU7</accession>
<dbReference type="SUPFAM" id="SSF52833">
    <property type="entry name" value="Thioredoxin-like"/>
    <property type="match status" value="1"/>
</dbReference>
<reference evidence="2" key="1">
    <citation type="journal article" date="2019" name="Int. J. Syst. Evol. Microbiol.">
        <title>The Global Catalogue of Microorganisms (GCM) 10K type strain sequencing project: providing services to taxonomists for standard genome sequencing and annotation.</title>
        <authorList>
            <consortium name="The Broad Institute Genomics Platform"/>
            <consortium name="The Broad Institute Genome Sequencing Center for Infectious Disease"/>
            <person name="Wu L."/>
            <person name="Ma J."/>
        </authorList>
    </citation>
    <scope>NUCLEOTIDE SEQUENCE [LARGE SCALE GENOMIC DNA]</scope>
    <source>
        <strain evidence="2">CCUG 49018</strain>
    </source>
</reference>
<dbReference type="Proteomes" id="UP001597182">
    <property type="component" value="Unassembled WGS sequence"/>
</dbReference>
<keyword evidence="2" id="KW-1185">Reference proteome</keyword>
<proteinExistence type="predicted"/>
<dbReference type="Gene3D" id="3.40.30.10">
    <property type="entry name" value="Glutaredoxin"/>
    <property type="match status" value="1"/>
</dbReference>